<dbReference type="EMBL" id="PSWU01000013">
    <property type="protein sequence ID" value="PPI13966.1"/>
    <property type="molecule type" value="Genomic_DNA"/>
</dbReference>
<evidence type="ECO:0000256" key="3">
    <source>
        <dbReference type="ARBA" id="ARBA00022679"/>
    </source>
</evidence>
<dbReference type="InterPro" id="IPR050321">
    <property type="entry name" value="Glycosyltr_2/OpgH_subfam"/>
</dbReference>
<feature type="transmembrane region" description="Helical" evidence="7">
    <location>
        <begin position="336"/>
        <end position="358"/>
    </location>
</feature>
<evidence type="ECO:0000256" key="1">
    <source>
        <dbReference type="ARBA" id="ARBA00004141"/>
    </source>
</evidence>
<feature type="transmembrane region" description="Helical" evidence="7">
    <location>
        <begin position="46"/>
        <end position="71"/>
    </location>
</feature>
<organism evidence="9 10">
    <name type="scientific">Rathayibacter toxicus</name>
    <dbReference type="NCBI Taxonomy" id="145458"/>
    <lineage>
        <taxon>Bacteria</taxon>
        <taxon>Bacillati</taxon>
        <taxon>Actinomycetota</taxon>
        <taxon>Actinomycetes</taxon>
        <taxon>Micrococcales</taxon>
        <taxon>Microbacteriaceae</taxon>
        <taxon>Rathayibacter</taxon>
    </lineage>
</organism>
<dbReference type="OrthoDB" id="9806824at2"/>
<gene>
    <name evidence="9" type="ORF">C5C51_09760</name>
</gene>
<protein>
    <recommendedName>
        <fullName evidence="8">Glycosyltransferase 2-like domain-containing protein</fullName>
    </recommendedName>
</protein>
<keyword evidence="2" id="KW-0328">Glycosyltransferase</keyword>
<proteinExistence type="predicted"/>
<feature type="transmembrane region" description="Helical" evidence="7">
    <location>
        <begin position="409"/>
        <end position="429"/>
    </location>
</feature>
<keyword evidence="3" id="KW-0808">Transferase</keyword>
<dbReference type="Proteomes" id="UP000237966">
    <property type="component" value="Unassembled WGS sequence"/>
</dbReference>
<dbReference type="InterPro" id="IPR029044">
    <property type="entry name" value="Nucleotide-diphossugar_trans"/>
</dbReference>
<comment type="subcellular location">
    <subcellularLocation>
        <location evidence="1">Membrane</location>
        <topology evidence="1">Multi-pass membrane protein</topology>
    </subcellularLocation>
</comment>
<name>A0A2S5Y5D3_9MICO</name>
<accession>A0A2S5Y5D3</accession>
<feature type="domain" description="Glycosyltransferase 2-like" evidence="8">
    <location>
        <begin position="168"/>
        <end position="356"/>
    </location>
</feature>
<dbReference type="GO" id="GO:0016757">
    <property type="term" value="F:glycosyltransferase activity"/>
    <property type="evidence" value="ECO:0007669"/>
    <property type="project" value="UniProtKB-KW"/>
</dbReference>
<dbReference type="AlphaFoldDB" id="A0A2S5Y5D3"/>
<sequence length="513" mass="56166">MRRPGSDRLVSTALITLWLVLVFLASRVLPVVPVELGWVGTVLDWILAVVIGTIWMAGIRSLFVISLYPLLIRRIPEVPARYSEASVALLYCTADDFNAAALTASMEQSYDRVSTFILDDSKNPHIRADIDAFASRTGASVVRRSERTGFKAGNLNNFLLAERNEYDYVVIVDSDQVLPPSFVRRALDHAAYRSESGARVGVVQGRHNTLRRVSAFADEFGALLETHVRVTQLVRSVFGFSQFLGRGALISTECLRATGGFPEVVTEDLAFSIEATQKGFEIFYAPDLVSTEEFPVDYAAFKKQYSKFSQGNTEIVRHYLVSALWSPLRPWQKVDLLLETVSAPLGAVLSALMLVFSAFLLSSSSAGGPLPFWVGLTLGLGGLLPLFPETMRRLRQREFRSAALFFMRAVALYSSVLWTTVATFFTVALGGRARFMVTPKIRNSSRSVSCRADVIAALALAWMSGVTCGSIVPAVGFIAAAACAVYFSVMSSGWKVTAPELGSYAPIDAYAPR</sequence>
<dbReference type="PANTHER" id="PTHR43867">
    <property type="entry name" value="CELLULOSE SYNTHASE CATALYTIC SUBUNIT A [UDP-FORMING]"/>
    <property type="match status" value="1"/>
</dbReference>
<evidence type="ECO:0000256" key="7">
    <source>
        <dbReference type="SAM" id="Phobius"/>
    </source>
</evidence>
<keyword evidence="5 7" id="KW-1133">Transmembrane helix</keyword>
<keyword evidence="4 7" id="KW-0812">Transmembrane</keyword>
<dbReference type="Pfam" id="PF13632">
    <property type="entry name" value="Glyco_trans_2_3"/>
    <property type="match status" value="1"/>
</dbReference>
<evidence type="ECO:0000256" key="5">
    <source>
        <dbReference type="ARBA" id="ARBA00022989"/>
    </source>
</evidence>
<feature type="transmembrane region" description="Helical" evidence="7">
    <location>
        <begin position="454"/>
        <end position="487"/>
    </location>
</feature>
<dbReference type="GO" id="GO:0016020">
    <property type="term" value="C:membrane"/>
    <property type="evidence" value="ECO:0007669"/>
    <property type="project" value="UniProtKB-SubCell"/>
</dbReference>
<dbReference type="Gene3D" id="3.90.550.10">
    <property type="entry name" value="Spore Coat Polysaccharide Biosynthesis Protein SpsA, Chain A"/>
    <property type="match status" value="1"/>
</dbReference>
<reference evidence="9 10" key="1">
    <citation type="submission" date="2018-02" db="EMBL/GenBank/DDBJ databases">
        <title>Bacteriophage NCPPB3778 and a type I-E CRISPR drive the evolution of the US Biological Select Agent, Rathayibacter toxicus.</title>
        <authorList>
            <person name="Davis E.W.II."/>
            <person name="Tabima J.F."/>
            <person name="Weisberg A.J."/>
            <person name="Lopes L.D."/>
            <person name="Wiseman M.S."/>
            <person name="Wiseman M.S."/>
            <person name="Pupko T."/>
            <person name="Belcher M.S."/>
            <person name="Sechler A.J."/>
            <person name="Tancos M.A."/>
            <person name="Schroeder B.K."/>
            <person name="Murray T.D."/>
            <person name="Luster D.G."/>
            <person name="Schneider W.L."/>
            <person name="Rogers E."/>
            <person name="Andreote F.D."/>
            <person name="Grunwald N.J."/>
            <person name="Putnam M.L."/>
            <person name="Chang J.H."/>
        </authorList>
    </citation>
    <scope>NUCLEOTIDE SEQUENCE [LARGE SCALE GENOMIC DNA]</scope>
    <source>
        <strain evidence="9 10">FH99</strain>
    </source>
</reference>
<dbReference type="InterPro" id="IPR001173">
    <property type="entry name" value="Glyco_trans_2-like"/>
</dbReference>
<evidence type="ECO:0000313" key="10">
    <source>
        <dbReference type="Proteomes" id="UP000237966"/>
    </source>
</evidence>
<feature type="transmembrane region" description="Helical" evidence="7">
    <location>
        <begin position="370"/>
        <end position="388"/>
    </location>
</feature>
<evidence type="ECO:0000256" key="6">
    <source>
        <dbReference type="ARBA" id="ARBA00023136"/>
    </source>
</evidence>
<dbReference type="RefSeq" id="WP_027691909.1">
    <property type="nucleotide sequence ID" value="NZ_CP037977.1"/>
</dbReference>
<dbReference type="PANTHER" id="PTHR43867:SF2">
    <property type="entry name" value="CELLULOSE SYNTHASE CATALYTIC SUBUNIT A [UDP-FORMING]"/>
    <property type="match status" value="1"/>
</dbReference>
<evidence type="ECO:0000256" key="2">
    <source>
        <dbReference type="ARBA" id="ARBA00022676"/>
    </source>
</evidence>
<evidence type="ECO:0000313" key="9">
    <source>
        <dbReference type="EMBL" id="PPI13966.1"/>
    </source>
</evidence>
<comment type="caution">
    <text evidence="9">The sequence shown here is derived from an EMBL/GenBank/DDBJ whole genome shotgun (WGS) entry which is preliminary data.</text>
</comment>
<dbReference type="SUPFAM" id="SSF53448">
    <property type="entry name" value="Nucleotide-diphospho-sugar transferases"/>
    <property type="match status" value="1"/>
</dbReference>
<evidence type="ECO:0000256" key="4">
    <source>
        <dbReference type="ARBA" id="ARBA00022692"/>
    </source>
</evidence>
<keyword evidence="6 7" id="KW-0472">Membrane</keyword>
<evidence type="ECO:0000259" key="8">
    <source>
        <dbReference type="Pfam" id="PF13632"/>
    </source>
</evidence>